<dbReference type="EMBL" id="CP042430">
    <property type="protein sequence ID" value="QEC49446.1"/>
    <property type="molecule type" value="Genomic_DNA"/>
</dbReference>
<keyword evidence="1" id="KW-0472">Membrane</keyword>
<sequence>MSDRDTPEQGTGTREAQVANLFDLRRIIGGLFLLYGVVLVIVGLGDSGAEISKAAGVHINLIAGLGMLALGALFVAWALLRPLGRQLQEEERKRRAAGGA</sequence>
<reference evidence="2 3" key="1">
    <citation type="journal article" date="2018" name="J. Microbiol.">
        <title>Baekduia soli gen. nov., sp. nov., a novel bacterium isolated from the soil of Baekdu Mountain and proposal of a novel family name, Baekduiaceae fam. nov.</title>
        <authorList>
            <person name="An D.S."/>
            <person name="Siddiqi M.Z."/>
            <person name="Kim K.H."/>
            <person name="Yu H.S."/>
            <person name="Im W.T."/>
        </authorList>
    </citation>
    <scope>NUCLEOTIDE SEQUENCE [LARGE SCALE GENOMIC DNA]</scope>
    <source>
        <strain evidence="2 3">BR7-21</strain>
    </source>
</reference>
<dbReference type="KEGG" id="bsol:FSW04_18975"/>
<feature type="transmembrane region" description="Helical" evidence="1">
    <location>
        <begin position="57"/>
        <end position="80"/>
    </location>
</feature>
<feature type="transmembrane region" description="Helical" evidence="1">
    <location>
        <begin position="27"/>
        <end position="45"/>
    </location>
</feature>
<dbReference type="Proteomes" id="UP000321805">
    <property type="component" value="Chromosome"/>
</dbReference>
<dbReference type="RefSeq" id="WP_146921807.1">
    <property type="nucleotide sequence ID" value="NZ_CP042430.1"/>
</dbReference>
<accession>A0A5B8U8K1</accession>
<dbReference type="AlphaFoldDB" id="A0A5B8U8K1"/>
<protein>
    <submittedName>
        <fullName evidence="2">Uncharacterized protein</fullName>
    </submittedName>
</protein>
<evidence type="ECO:0000313" key="2">
    <source>
        <dbReference type="EMBL" id="QEC49446.1"/>
    </source>
</evidence>
<evidence type="ECO:0000256" key="1">
    <source>
        <dbReference type="SAM" id="Phobius"/>
    </source>
</evidence>
<keyword evidence="1" id="KW-1133">Transmembrane helix</keyword>
<name>A0A5B8U8K1_9ACTN</name>
<keyword evidence="3" id="KW-1185">Reference proteome</keyword>
<evidence type="ECO:0000313" key="3">
    <source>
        <dbReference type="Proteomes" id="UP000321805"/>
    </source>
</evidence>
<organism evidence="2 3">
    <name type="scientific">Baekduia soli</name>
    <dbReference type="NCBI Taxonomy" id="496014"/>
    <lineage>
        <taxon>Bacteria</taxon>
        <taxon>Bacillati</taxon>
        <taxon>Actinomycetota</taxon>
        <taxon>Thermoleophilia</taxon>
        <taxon>Solirubrobacterales</taxon>
        <taxon>Baekduiaceae</taxon>
        <taxon>Baekduia</taxon>
    </lineage>
</organism>
<keyword evidence="1" id="KW-0812">Transmembrane</keyword>
<proteinExistence type="predicted"/>
<gene>
    <name evidence="2" type="ORF">FSW04_18975</name>
</gene>